<feature type="transmembrane region" description="Helical" evidence="4">
    <location>
        <begin position="166"/>
        <end position="187"/>
    </location>
</feature>
<reference evidence="6 7" key="1">
    <citation type="journal article" date="2016" name="Nat. Commun.">
        <title>Thousands of microbial genomes shed light on interconnected biogeochemical processes in an aquifer system.</title>
        <authorList>
            <person name="Anantharaman K."/>
            <person name="Brown C.T."/>
            <person name="Hug L.A."/>
            <person name="Sharon I."/>
            <person name="Castelle C.J."/>
            <person name="Probst A.J."/>
            <person name="Thomas B.C."/>
            <person name="Singh A."/>
            <person name="Wilkins M.J."/>
            <person name="Karaoz U."/>
            <person name="Brodie E.L."/>
            <person name="Williams K.H."/>
            <person name="Hubbard S.S."/>
            <person name="Banfield J.F."/>
        </authorList>
    </citation>
    <scope>NUCLEOTIDE SEQUENCE [LARGE SCALE GENOMIC DNA]</scope>
</reference>
<feature type="transmembrane region" description="Helical" evidence="4">
    <location>
        <begin position="78"/>
        <end position="98"/>
    </location>
</feature>
<feature type="transmembrane region" description="Helical" evidence="4">
    <location>
        <begin position="45"/>
        <end position="66"/>
    </location>
</feature>
<evidence type="ECO:0000259" key="5">
    <source>
        <dbReference type="PROSITE" id="PS50850"/>
    </source>
</evidence>
<feature type="transmembrane region" description="Helical" evidence="4">
    <location>
        <begin position="12"/>
        <end position="39"/>
    </location>
</feature>
<comment type="caution">
    <text evidence="6">The sequence shown here is derived from an EMBL/GenBank/DDBJ whole genome shotgun (WGS) entry which is preliminary data.</text>
</comment>
<keyword evidence="1 4" id="KW-0812">Transmembrane</keyword>
<feature type="transmembrane region" description="Helical" evidence="4">
    <location>
        <begin position="104"/>
        <end position="125"/>
    </location>
</feature>
<feature type="domain" description="Major facilitator superfamily (MFS) profile" evidence="5">
    <location>
        <begin position="9"/>
        <end position="214"/>
    </location>
</feature>
<evidence type="ECO:0000256" key="4">
    <source>
        <dbReference type="SAM" id="Phobius"/>
    </source>
</evidence>
<feature type="transmembrane region" description="Helical" evidence="4">
    <location>
        <begin position="137"/>
        <end position="160"/>
    </location>
</feature>
<dbReference type="InterPro" id="IPR020846">
    <property type="entry name" value="MFS_dom"/>
</dbReference>
<dbReference type="PROSITE" id="PS50850">
    <property type="entry name" value="MFS"/>
    <property type="match status" value="1"/>
</dbReference>
<dbReference type="AlphaFoldDB" id="A0A1F5S8I6"/>
<accession>A0A1F5S8I6</accession>
<evidence type="ECO:0000313" key="6">
    <source>
        <dbReference type="EMBL" id="OGF23025.1"/>
    </source>
</evidence>
<dbReference type="EMBL" id="MFFT01000030">
    <property type="protein sequence ID" value="OGF23025.1"/>
    <property type="molecule type" value="Genomic_DNA"/>
</dbReference>
<name>A0A1F5S8I6_9BACT</name>
<dbReference type="Proteomes" id="UP000176877">
    <property type="component" value="Unassembled WGS sequence"/>
</dbReference>
<evidence type="ECO:0000256" key="3">
    <source>
        <dbReference type="ARBA" id="ARBA00023136"/>
    </source>
</evidence>
<evidence type="ECO:0000256" key="1">
    <source>
        <dbReference type="ARBA" id="ARBA00022692"/>
    </source>
</evidence>
<dbReference type="SUPFAM" id="SSF103473">
    <property type="entry name" value="MFS general substrate transporter"/>
    <property type="match status" value="1"/>
</dbReference>
<protein>
    <recommendedName>
        <fullName evidence="5">Major facilitator superfamily (MFS) profile domain-containing protein</fullName>
    </recommendedName>
</protein>
<evidence type="ECO:0000256" key="2">
    <source>
        <dbReference type="ARBA" id="ARBA00022989"/>
    </source>
</evidence>
<dbReference type="Gene3D" id="1.20.1250.20">
    <property type="entry name" value="MFS general substrate transporter like domains"/>
    <property type="match status" value="1"/>
</dbReference>
<organism evidence="6 7">
    <name type="scientific">Candidatus Falkowbacteria bacterium RIFCSPHIGHO2_02_FULL_42_9</name>
    <dbReference type="NCBI Taxonomy" id="1797986"/>
    <lineage>
        <taxon>Bacteria</taxon>
        <taxon>Candidatus Falkowiibacteriota</taxon>
    </lineage>
</organism>
<dbReference type="Pfam" id="PF07690">
    <property type="entry name" value="MFS_1"/>
    <property type="match status" value="1"/>
</dbReference>
<dbReference type="InterPro" id="IPR036259">
    <property type="entry name" value="MFS_trans_sf"/>
</dbReference>
<dbReference type="PANTHER" id="PTHR23526:SF2">
    <property type="entry name" value="MAJOR FACILITATOR SUPERFAMILY (MFS) PROFILE DOMAIN-CONTAINING PROTEIN"/>
    <property type="match status" value="1"/>
</dbReference>
<proteinExistence type="predicted"/>
<keyword evidence="3 4" id="KW-0472">Membrane</keyword>
<evidence type="ECO:0000313" key="7">
    <source>
        <dbReference type="Proteomes" id="UP000176877"/>
    </source>
</evidence>
<dbReference type="PANTHER" id="PTHR23526">
    <property type="entry name" value="INTEGRAL MEMBRANE TRANSPORT PROTEIN-RELATED"/>
    <property type="match status" value="1"/>
</dbReference>
<gene>
    <name evidence="6" type="ORF">A3D45_00200</name>
</gene>
<keyword evidence="2 4" id="KW-1133">Transmembrane helix</keyword>
<dbReference type="GO" id="GO:0022857">
    <property type="term" value="F:transmembrane transporter activity"/>
    <property type="evidence" value="ECO:0007669"/>
    <property type="project" value="InterPro"/>
</dbReference>
<dbReference type="InterPro" id="IPR052528">
    <property type="entry name" value="Sugar_transport-like"/>
</dbReference>
<dbReference type="InterPro" id="IPR011701">
    <property type="entry name" value="MFS"/>
</dbReference>
<sequence>MSKNNVNKIIRALIVSDFFLFFSIGLLAPIFAVFILNNIANKIEVIGYAVAAYWAARVISVVPFSRLMDKMTGEMDEYFFMILGTMIVSSIPLFYIISSEPWHIYLLQIISGLANSLAVPAWRILFTHHVDKPIIGLEWSLEDVGVGVATAASAMIGAFVADRFGFNLLFVMYFICGLISVSILLSLGQIKKSIIKELFRRPGDKAPLKIDGIK</sequence>